<name>A0A0E2E2B1_TREDN</name>
<dbReference type="AlphaFoldDB" id="A0A0E2E2B1"/>
<feature type="transmembrane region" description="Helical" evidence="5">
    <location>
        <begin position="293"/>
        <end position="319"/>
    </location>
</feature>
<feature type="domain" description="ABC transmembrane type-1" evidence="6">
    <location>
        <begin position="295"/>
        <end position="480"/>
    </location>
</feature>
<keyword evidence="2 5" id="KW-0812">Transmembrane</keyword>
<dbReference type="Gene3D" id="1.10.3720.10">
    <property type="entry name" value="MetI-like"/>
    <property type="match status" value="1"/>
</dbReference>
<feature type="transmembrane region" description="Helical" evidence="5">
    <location>
        <begin position="339"/>
        <end position="364"/>
    </location>
</feature>
<reference evidence="7" key="1">
    <citation type="submission" date="2012-01" db="EMBL/GenBank/DDBJ databases">
        <title>The Genome Sequence of Treponema denticola H-22.</title>
        <authorList>
            <consortium name="The Broad Institute Genome Sequencing Platform"/>
            <person name="Earl A."/>
            <person name="Ward D."/>
            <person name="Feldgarden M."/>
            <person name="Gevers D."/>
            <person name="Blanton J.M."/>
            <person name="Fenno C.J."/>
            <person name="Baranova O.V."/>
            <person name="Mathney J."/>
            <person name="Dewhirst F.E."/>
            <person name="Izard J."/>
            <person name="Young S.K."/>
            <person name="Zeng Q."/>
            <person name="Gargeya S."/>
            <person name="Fitzgerald M."/>
            <person name="Haas B."/>
            <person name="Abouelleil A."/>
            <person name="Alvarado L."/>
            <person name="Arachchi H.M."/>
            <person name="Berlin A."/>
            <person name="Chapman S.B."/>
            <person name="Gearin G."/>
            <person name="Goldberg J."/>
            <person name="Griggs A."/>
            <person name="Gujja S."/>
            <person name="Hansen M."/>
            <person name="Heiman D."/>
            <person name="Howarth C."/>
            <person name="Larimer J."/>
            <person name="Lui A."/>
            <person name="MacDonald P.J.P."/>
            <person name="McCowen C."/>
            <person name="Montmayeur A."/>
            <person name="Murphy C."/>
            <person name="Neiman D."/>
            <person name="Pearson M."/>
            <person name="Priest M."/>
            <person name="Roberts A."/>
            <person name="Saif S."/>
            <person name="Shea T."/>
            <person name="Sisk P."/>
            <person name="Stolte C."/>
            <person name="Sykes S."/>
            <person name="Wortman J."/>
            <person name="Nusbaum C."/>
            <person name="Birren B."/>
        </authorList>
    </citation>
    <scope>NUCLEOTIDE SEQUENCE [LARGE SCALE GENOMIC DNA]</scope>
    <source>
        <strain evidence="7">H-22</strain>
    </source>
</reference>
<proteinExistence type="inferred from homology"/>
<comment type="caution">
    <text evidence="7">The sequence shown here is derived from an EMBL/GenBank/DDBJ whole genome shotgun (WGS) entry which is preliminary data.</text>
</comment>
<feature type="transmembrane region" description="Helical" evidence="5">
    <location>
        <begin position="399"/>
        <end position="420"/>
    </location>
</feature>
<dbReference type="PANTHER" id="PTHR30325:SF0">
    <property type="entry name" value="INNER MEMBRANE ABC TRANSPORTER PERMEASE PROTEIN YEJE"/>
    <property type="match status" value="1"/>
</dbReference>
<dbReference type="CDD" id="cd06261">
    <property type="entry name" value="TM_PBP2"/>
    <property type="match status" value="1"/>
</dbReference>
<evidence type="ECO:0000256" key="3">
    <source>
        <dbReference type="ARBA" id="ARBA00022989"/>
    </source>
</evidence>
<feature type="transmembrane region" description="Helical" evidence="5">
    <location>
        <begin position="46"/>
        <end position="65"/>
    </location>
</feature>
<accession>A0A0E2E2B1</accession>
<sequence>MSDDVKSKTFLDTVKEYWGAFRNRFRIDPLMKKRFERFGEIKKAKYALIFISILYVLSLVAELFISNRPIMMWVDGKLYFPTYSRTLLAEDFGFRVENELELNYREFKKHIKAEKRGWVLLPLIPYNPYEADTAAAPLALTFDGTPSMGIAVTSKEKLPMDDPADYKWIAVGVINGIKMAEKDYTWIKFADSAASKQPLSDFPSASRDWVGISVGRSHPNESVNASDYIWHKVGSNDNRIDLGNGKILTIRFAKGDKGQMFHPLAPSFKTRHILGTDRIGRDIFARLIYGYRIAMSFALLVAAATYFIGTIIGIAMGYFGGTFDTISQRFIEIWERIPYLYMVMILASIFKPTFTMFVLINIAFSWTGKTWGMRAMTYRERERDYILAAKSMGASAWRIITAHILPNVIVLIVTSLPFVISGNIGALTSLDYLGYGLQPPTPSWGELLSVGTATYLEAPWILSSAVAGFVLVLVMITFIGEGLRDAFDPRRFTVYK</sequence>
<evidence type="ECO:0000256" key="2">
    <source>
        <dbReference type="ARBA" id="ARBA00022692"/>
    </source>
</evidence>
<gene>
    <name evidence="7" type="ORF">HMPREF9726_02359</name>
</gene>
<dbReference type="SUPFAM" id="SSF161098">
    <property type="entry name" value="MetI-like"/>
    <property type="match status" value="1"/>
</dbReference>
<dbReference type="PROSITE" id="PS50928">
    <property type="entry name" value="ABC_TM1"/>
    <property type="match status" value="1"/>
</dbReference>
<dbReference type="GO" id="GO:0042884">
    <property type="term" value="P:microcin transport"/>
    <property type="evidence" value="ECO:0007669"/>
    <property type="project" value="TreeGrafter"/>
</dbReference>
<dbReference type="GO" id="GO:0005886">
    <property type="term" value="C:plasma membrane"/>
    <property type="evidence" value="ECO:0007669"/>
    <property type="project" value="UniProtKB-SubCell"/>
</dbReference>
<dbReference type="InterPro" id="IPR035906">
    <property type="entry name" value="MetI-like_sf"/>
</dbReference>
<dbReference type="HOGENOM" id="CLU_028518_4_0_12"/>
<keyword evidence="3 5" id="KW-1133">Transmembrane helix</keyword>
<dbReference type="PANTHER" id="PTHR30325">
    <property type="entry name" value="MEMBRANE COMPONENT OF ABC TRANSPORTER"/>
    <property type="match status" value="1"/>
</dbReference>
<keyword evidence="5" id="KW-0813">Transport</keyword>
<dbReference type="PATRIC" id="fig|999432.5.peg.2451"/>
<dbReference type="EMBL" id="AGDV01000021">
    <property type="protein sequence ID" value="EMB30674.1"/>
    <property type="molecule type" value="Genomic_DNA"/>
</dbReference>
<comment type="similarity">
    <text evidence="5">Belongs to the binding-protein-dependent transport system permease family.</text>
</comment>
<organism evidence="7">
    <name type="scientific">Treponema denticola H-22</name>
    <dbReference type="NCBI Taxonomy" id="999432"/>
    <lineage>
        <taxon>Bacteria</taxon>
        <taxon>Pseudomonadati</taxon>
        <taxon>Spirochaetota</taxon>
        <taxon>Spirochaetia</taxon>
        <taxon>Spirochaetales</taxon>
        <taxon>Treponemataceae</taxon>
        <taxon>Treponema</taxon>
    </lineage>
</organism>
<dbReference type="RefSeq" id="WP_002685857.1">
    <property type="nucleotide sequence ID" value="NZ_CM001795.1"/>
</dbReference>
<keyword evidence="4 5" id="KW-0472">Membrane</keyword>
<dbReference type="GO" id="GO:0055085">
    <property type="term" value="P:transmembrane transport"/>
    <property type="evidence" value="ECO:0007669"/>
    <property type="project" value="InterPro"/>
</dbReference>
<feature type="transmembrane region" description="Helical" evidence="5">
    <location>
        <begin position="460"/>
        <end position="480"/>
    </location>
</feature>
<dbReference type="Pfam" id="PF00528">
    <property type="entry name" value="BPD_transp_1"/>
    <property type="match status" value="1"/>
</dbReference>
<comment type="subcellular location">
    <subcellularLocation>
        <location evidence="1 5">Cell membrane</location>
        <topology evidence="1 5">Multi-pass membrane protein</topology>
    </subcellularLocation>
</comment>
<evidence type="ECO:0000256" key="1">
    <source>
        <dbReference type="ARBA" id="ARBA00004651"/>
    </source>
</evidence>
<evidence type="ECO:0000313" key="7">
    <source>
        <dbReference type="EMBL" id="EMB30674.1"/>
    </source>
</evidence>
<dbReference type="InterPro" id="IPR000515">
    <property type="entry name" value="MetI-like"/>
</dbReference>
<evidence type="ECO:0000256" key="4">
    <source>
        <dbReference type="ARBA" id="ARBA00023136"/>
    </source>
</evidence>
<dbReference type="Proteomes" id="UP000011705">
    <property type="component" value="Chromosome"/>
</dbReference>
<protein>
    <recommendedName>
        <fullName evidence="6">ABC transmembrane type-1 domain-containing protein</fullName>
    </recommendedName>
</protein>
<evidence type="ECO:0000259" key="6">
    <source>
        <dbReference type="PROSITE" id="PS50928"/>
    </source>
</evidence>
<evidence type="ECO:0000256" key="5">
    <source>
        <dbReference type="RuleBase" id="RU363032"/>
    </source>
</evidence>